<dbReference type="PANTHER" id="PTHR12110">
    <property type="entry name" value="HYDROXYPYRUVATE ISOMERASE"/>
    <property type="match status" value="1"/>
</dbReference>
<dbReference type="PANTHER" id="PTHR12110:SF41">
    <property type="entry name" value="INOSOSE DEHYDRATASE"/>
    <property type="match status" value="1"/>
</dbReference>
<name>A0ABS6ES61_9FIRM</name>
<dbReference type="NCBIfam" id="TIGR04379">
    <property type="entry name" value="myo_inos_iolE"/>
    <property type="match status" value="1"/>
</dbReference>
<accession>A0ABS6ES61</accession>
<sequence>MFTNKDVKLGICPIGWSNDDMWDLGDENTFQQCISEMRLAGFTGCEIGHKYPSDVKELKEALDLRGMTVASKWFSSFLGTKPFEETFEEFKKEIEYLCYAGATAINISEQSYSIQGNPDLSIFKNKARFTDAEFAQMCDGLNKLAEYAKSNGIRACFHHHMGTCVQTLEETERMLNNTSDDLLLCYDTGHWTFSEVDPMAILNEFPNRIGHVHLKNMRRAICDQAIKESWSFLKSVRNGAFTVPGDPEGCVDFEPVLRKLDEIGYEGWIMVEAEQDPAKANPFKYAKMAYEYITDLMAK</sequence>
<evidence type="ECO:0000259" key="1">
    <source>
        <dbReference type="Pfam" id="PF01261"/>
    </source>
</evidence>
<evidence type="ECO:0000313" key="2">
    <source>
        <dbReference type="EMBL" id="MBU5490530.1"/>
    </source>
</evidence>
<dbReference type="EC" id="4.2.1.44" evidence="2"/>
<dbReference type="GO" id="GO:0050114">
    <property type="term" value="F:myo-inosose-2 dehydratase activity"/>
    <property type="evidence" value="ECO:0007669"/>
    <property type="project" value="UniProtKB-EC"/>
</dbReference>
<keyword evidence="3" id="KW-1185">Reference proteome</keyword>
<dbReference type="EMBL" id="JAHLQI010000003">
    <property type="protein sequence ID" value="MBU5490530.1"/>
    <property type="molecule type" value="Genomic_DNA"/>
</dbReference>
<comment type="caution">
    <text evidence="2">The sequence shown here is derived from an EMBL/GenBank/DDBJ whole genome shotgun (WGS) entry which is preliminary data.</text>
</comment>
<proteinExistence type="predicted"/>
<keyword evidence="2" id="KW-0456">Lyase</keyword>
<protein>
    <submittedName>
        <fullName evidence="2">Myo-inosose-2 dehydratase</fullName>
        <ecNumber evidence="2">4.2.1.44</ecNumber>
    </submittedName>
</protein>
<dbReference type="Pfam" id="PF01261">
    <property type="entry name" value="AP_endonuc_2"/>
    <property type="match status" value="1"/>
</dbReference>
<feature type="domain" description="Xylose isomerase-like TIM barrel" evidence="1">
    <location>
        <begin position="39"/>
        <end position="281"/>
    </location>
</feature>
<dbReference type="Proteomes" id="UP000783588">
    <property type="component" value="Unassembled WGS sequence"/>
</dbReference>
<organism evidence="2 3">
    <name type="scientific">Butyricicoccus intestinisimiae</name>
    <dbReference type="NCBI Taxonomy" id="2841509"/>
    <lineage>
        <taxon>Bacteria</taxon>
        <taxon>Bacillati</taxon>
        <taxon>Bacillota</taxon>
        <taxon>Clostridia</taxon>
        <taxon>Eubacteriales</taxon>
        <taxon>Butyricicoccaceae</taxon>
        <taxon>Butyricicoccus</taxon>
    </lineage>
</organism>
<dbReference type="InterPro" id="IPR030823">
    <property type="entry name" value="IolE/MocC"/>
</dbReference>
<dbReference type="RefSeq" id="WP_216470181.1">
    <property type="nucleotide sequence ID" value="NZ_JAHLQI010000003.1"/>
</dbReference>
<evidence type="ECO:0000313" key="3">
    <source>
        <dbReference type="Proteomes" id="UP000783588"/>
    </source>
</evidence>
<reference evidence="2 3" key="1">
    <citation type="submission" date="2021-06" db="EMBL/GenBank/DDBJ databases">
        <authorList>
            <person name="Sun Q."/>
            <person name="Li D."/>
        </authorList>
    </citation>
    <scope>NUCLEOTIDE SEQUENCE [LARGE SCALE GENOMIC DNA]</scope>
    <source>
        <strain evidence="2 3">MSJd-7</strain>
    </source>
</reference>
<dbReference type="InterPro" id="IPR013022">
    <property type="entry name" value="Xyl_isomerase-like_TIM-brl"/>
</dbReference>
<gene>
    <name evidence="2" type="primary">iolE</name>
    <name evidence="2" type="ORF">KQI75_07835</name>
</gene>
<dbReference type="InterPro" id="IPR050312">
    <property type="entry name" value="IolE/XylAMocC-like"/>
</dbReference>